<dbReference type="EMBL" id="JAQMWT010000057">
    <property type="protein sequence ID" value="KAJ8612124.1"/>
    <property type="molecule type" value="Genomic_DNA"/>
</dbReference>
<dbReference type="Proteomes" id="UP001230188">
    <property type="component" value="Unassembled WGS sequence"/>
</dbReference>
<keyword evidence="1" id="KW-0472">Membrane</keyword>
<evidence type="ECO:0000313" key="3">
    <source>
        <dbReference type="Proteomes" id="UP001230188"/>
    </source>
</evidence>
<evidence type="ECO:0000256" key="1">
    <source>
        <dbReference type="SAM" id="Phobius"/>
    </source>
</evidence>
<sequence>MLDSFEASARRCRARWDATDRRLFGASRLAFLLAMGFPCLAYHAGGKWLSWTGCFEPRPRFPATISWTLRAHLPKRLFDVFFSAGWAPLLRIFWRHRCDAALAFALQMVATSVVAMTLSPVGVSEAADRRHYVASFLYMLDHLACCAYVDMPATYVAAFKLAFGFLIATTLALRALKARFAVHIAPNATSDAIRDTYAKLPQTGRRLCFATEFAEMIFEYAMFIAFIQGLGAAGSI</sequence>
<dbReference type="AlphaFoldDB" id="A0AAD7XTJ6"/>
<feature type="transmembrane region" description="Helical" evidence="1">
    <location>
        <begin position="77"/>
        <end position="94"/>
    </location>
</feature>
<keyword evidence="1" id="KW-1133">Transmembrane helix</keyword>
<comment type="caution">
    <text evidence="2">The sequence shown here is derived from an EMBL/GenBank/DDBJ whole genome shotgun (WGS) entry which is preliminary data.</text>
</comment>
<name>A0AAD7XTJ6_9STRA</name>
<feature type="transmembrane region" description="Helical" evidence="1">
    <location>
        <begin position="157"/>
        <end position="176"/>
    </location>
</feature>
<proteinExistence type="predicted"/>
<organism evidence="2 3">
    <name type="scientific">Chrysophaeum taylorii</name>
    <dbReference type="NCBI Taxonomy" id="2483200"/>
    <lineage>
        <taxon>Eukaryota</taxon>
        <taxon>Sar</taxon>
        <taxon>Stramenopiles</taxon>
        <taxon>Ochrophyta</taxon>
        <taxon>Pelagophyceae</taxon>
        <taxon>Pelagomonadales</taxon>
        <taxon>Pelagomonadaceae</taxon>
        <taxon>Chrysophaeum</taxon>
    </lineage>
</organism>
<accession>A0AAD7XTJ6</accession>
<protein>
    <submittedName>
        <fullName evidence="2">Uncharacterized protein</fullName>
    </submittedName>
</protein>
<feature type="transmembrane region" description="Helical" evidence="1">
    <location>
        <begin position="23"/>
        <end position="42"/>
    </location>
</feature>
<evidence type="ECO:0000313" key="2">
    <source>
        <dbReference type="EMBL" id="KAJ8612124.1"/>
    </source>
</evidence>
<gene>
    <name evidence="2" type="ORF">CTAYLR_002427</name>
</gene>
<keyword evidence="1" id="KW-0812">Transmembrane</keyword>
<keyword evidence="3" id="KW-1185">Reference proteome</keyword>
<feature type="transmembrane region" description="Helical" evidence="1">
    <location>
        <begin position="100"/>
        <end position="119"/>
    </location>
</feature>
<reference evidence="2" key="1">
    <citation type="submission" date="2023-01" db="EMBL/GenBank/DDBJ databases">
        <title>Metagenome sequencing of chrysophaentin producing Chrysophaeum taylorii.</title>
        <authorList>
            <person name="Davison J."/>
            <person name="Bewley C."/>
        </authorList>
    </citation>
    <scope>NUCLEOTIDE SEQUENCE</scope>
    <source>
        <strain evidence="2">NIES-1699</strain>
    </source>
</reference>